<evidence type="ECO:0000256" key="6">
    <source>
        <dbReference type="ARBA" id="ARBA00022723"/>
    </source>
</evidence>
<dbReference type="OrthoDB" id="9778595at2"/>
<evidence type="ECO:0000256" key="1">
    <source>
        <dbReference type="ARBA" id="ARBA00001946"/>
    </source>
</evidence>
<dbReference type="RefSeq" id="WP_110234479.1">
    <property type="nucleotide sequence ID" value="NZ_CP023994.1"/>
</dbReference>
<proteinExistence type="predicted"/>
<evidence type="ECO:0000256" key="10">
    <source>
        <dbReference type="ARBA" id="ARBA00048540"/>
    </source>
</evidence>
<keyword evidence="4" id="KW-0285">Flavoprotein</keyword>
<keyword evidence="6" id="KW-0479">Metal-binding</keyword>
<dbReference type="EMBL" id="CP023994">
    <property type="protein sequence ID" value="AWR22058.1"/>
    <property type="molecule type" value="Genomic_DNA"/>
</dbReference>
<keyword evidence="7" id="KW-0274">FAD</keyword>
<evidence type="ECO:0000256" key="3">
    <source>
        <dbReference type="ARBA" id="ARBA00016337"/>
    </source>
</evidence>
<gene>
    <name evidence="11" type="ORF">AURMO_01471</name>
</gene>
<dbReference type="InterPro" id="IPR024932">
    <property type="entry name" value="ApbE"/>
</dbReference>
<evidence type="ECO:0000256" key="8">
    <source>
        <dbReference type="ARBA" id="ARBA00022842"/>
    </source>
</evidence>
<dbReference type="EC" id="2.7.1.180" evidence="2"/>
<dbReference type="InterPro" id="IPR003374">
    <property type="entry name" value="ApbE-like_sf"/>
</dbReference>
<organism evidence="11 12">
    <name type="scientific">Aurantimicrobium photophilum</name>
    <dbReference type="NCBI Taxonomy" id="1987356"/>
    <lineage>
        <taxon>Bacteria</taxon>
        <taxon>Bacillati</taxon>
        <taxon>Actinomycetota</taxon>
        <taxon>Actinomycetes</taxon>
        <taxon>Micrococcales</taxon>
        <taxon>Microbacteriaceae</taxon>
        <taxon>Aurantimicrobium</taxon>
    </lineage>
</organism>
<comment type="catalytic activity">
    <reaction evidence="10">
        <text>L-threonyl-[protein] + FAD = FMN-L-threonyl-[protein] + AMP + H(+)</text>
        <dbReference type="Rhea" id="RHEA:36847"/>
        <dbReference type="Rhea" id="RHEA-COMP:11060"/>
        <dbReference type="Rhea" id="RHEA-COMP:11061"/>
        <dbReference type="ChEBI" id="CHEBI:15378"/>
        <dbReference type="ChEBI" id="CHEBI:30013"/>
        <dbReference type="ChEBI" id="CHEBI:57692"/>
        <dbReference type="ChEBI" id="CHEBI:74257"/>
        <dbReference type="ChEBI" id="CHEBI:456215"/>
        <dbReference type="EC" id="2.7.1.180"/>
    </reaction>
</comment>
<evidence type="ECO:0000313" key="12">
    <source>
        <dbReference type="Proteomes" id="UP000246894"/>
    </source>
</evidence>
<evidence type="ECO:0000313" key="11">
    <source>
        <dbReference type="EMBL" id="AWR22058.1"/>
    </source>
</evidence>
<sequence length="257" mass="27337">MAVHSFETMGTMVSIRIADAELGEHSREDSAIAVLNEIEHECARLNAIFSLYLENSEISAIARGELALADSSDEMRSEYARALDWREKTDGAFTPHRPDGVIDLSGTIKAVAIDAAAALLRDAGFGNFSVNVGGDLTTSGDQSAEESGWVTGILEPQDRGTILAAIRLTSEFPAMATSGSAERGEHIWLRPETTKDFVQATVIAEDIITADVLATAIISGGQATLNQITQNFAVAVMTVAPDGALQANAKFQELVAR</sequence>
<keyword evidence="8" id="KW-0460">Magnesium</keyword>
<comment type="cofactor">
    <cofactor evidence="1">
        <name>Mg(2+)</name>
        <dbReference type="ChEBI" id="CHEBI:18420"/>
    </cofactor>
</comment>
<dbReference type="Proteomes" id="UP000246894">
    <property type="component" value="Chromosome"/>
</dbReference>
<dbReference type="KEGG" id="aum:AURMO_01471"/>
<dbReference type="Pfam" id="PF02424">
    <property type="entry name" value="ApbE"/>
    <property type="match status" value="2"/>
</dbReference>
<dbReference type="PANTHER" id="PTHR30040:SF2">
    <property type="entry name" value="FAD:PROTEIN FMN TRANSFERASE"/>
    <property type="match status" value="1"/>
</dbReference>
<accession>A0A2Z3S5K9</accession>
<reference evidence="11 12" key="1">
    <citation type="submission" date="2017-10" db="EMBL/GenBank/DDBJ databases">
        <title>Genome of an Actinobacterium that displays light-enhanced growth.</title>
        <authorList>
            <person name="Maresca J.A."/>
            <person name="Hempel P."/>
            <person name="Shevchenko O."/>
            <person name="Miller K.J."/>
            <person name="Hahn M.W."/>
        </authorList>
    </citation>
    <scope>NUCLEOTIDE SEQUENCE [LARGE SCALE GENOMIC DNA]</scope>
    <source>
        <strain evidence="11 12">MWH-Mo1</strain>
    </source>
</reference>
<dbReference type="SUPFAM" id="SSF143631">
    <property type="entry name" value="ApbE-like"/>
    <property type="match status" value="1"/>
</dbReference>
<evidence type="ECO:0000256" key="2">
    <source>
        <dbReference type="ARBA" id="ARBA00011955"/>
    </source>
</evidence>
<protein>
    <recommendedName>
        <fullName evidence="3">FAD:protein FMN transferase</fullName>
        <ecNumber evidence="2">2.7.1.180</ecNumber>
    </recommendedName>
    <alternativeName>
        <fullName evidence="9">Flavin transferase</fullName>
    </alternativeName>
</protein>
<dbReference type="GO" id="GO:0046872">
    <property type="term" value="F:metal ion binding"/>
    <property type="evidence" value="ECO:0007669"/>
    <property type="project" value="UniProtKB-KW"/>
</dbReference>
<keyword evidence="12" id="KW-1185">Reference proteome</keyword>
<dbReference type="PANTHER" id="PTHR30040">
    <property type="entry name" value="THIAMINE BIOSYNTHESIS LIPOPROTEIN APBE"/>
    <property type="match status" value="1"/>
</dbReference>
<dbReference type="Gene3D" id="3.10.520.10">
    <property type="entry name" value="ApbE-like domains"/>
    <property type="match status" value="2"/>
</dbReference>
<evidence type="ECO:0000256" key="7">
    <source>
        <dbReference type="ARBA" id="ARBA00022827"/>
    </source>
</evidence>
<keyword evidence="5" id="KW-0808">Transferase</keyword>
<dbReference type="GO" id="GO:0016740">
    <property type="term" value="F:transferase activity"/>
    <property type="evidence" value="ECO:0007669"/>
    <property type="project" value="UniProtKB-KW"/>
</dbReference>
<evidence type="ECO:0000256" key="9">
    <source>
        <dbReference type="ARBA" id="ARBA00031306"/>
    </source>
</evidence>
<keyword evidence="11" id="KW-0449">Lipoprotein</keyword>
<evidence type="ECO:0000256" key="4">
    <source>
        <dbReference type="ARBA" id="ARBA00022630"/>
    </source>
</evidence>
<evidence type="ECO:0000256" key="5">
    <source>
        <dbReference type="ARBA" id="ARBA00022679"/>
    </source>
</evidence>
<name>A0A2Z3S5K9_9MICO</name>
<dbReference type="AlphaFoldDB" id="A0A2Z3S5K9"/>